<keyword evidence="1" id="KW-0732">Signal</keyword>
<evidence type="ECO:0000313" key="2">
    <source>
        <dbReference type="EMBL" id="QSR86012.1"/>
    </source>
</evidence>
<feature type="signal peptide" evidence="1">
    <location>
        <begin position="1"/>
        <end position="24"/>
    </location>
</feature>
<organism evidence="2 3">
    <name type="scientific">Candidatus Methylacidiphilum infernorum</name>
    <dbReference type="NCBI Taxonomy" id="511746"/>
    <lineage>
        <taxon>Bacteria</taxon>
        <taxon>Pseudomonadati</taxon>
        <taxon>Verrucomicrobiota</taxon>
        <taxon>Methylacidiphilae</taxon>
        <taxon>Methylacidiphilales</taxon>
        <taxon>Methylacidiphilaceae</taxon>
        <taxon>Methylacidiphilum (ex Ratnadevi et al. 2023)</taxon>
    </lineage>
</organism>
<proteinExistence type="predicted"/>
<reference evidence="2 3" key="1">
    <citation type="submission" date="2020-12" db="EMBL/GenBank/DDBJ databases">
        <authorList>
            <person name="Awala S.I."/>
            <person name="Gwak J.-H."/>
            <person name="Kim S.-J."/>
            <person name="Rhee S.-K."/>
        </authorList>
    </citation>
    <scope>NUCLEOTIDE SEQUENCE [LARGE SCALE GENOMIC DNA]</scope>
    <source>
        <strain evidence="2 3">IT5</strain>
    </source>
</reference>
<protein>
    <submittedName>
        <fullName evidence="2">Uncharacterized protein</fullName>
    </submittedName>
</protein>
<sequence>MNKSCCLCSMLVLFLLFSIYPSSALMATDKPSSHGWIRYEGYAHHLPFSFLIDPLGIKHPREMFIGKISVFIVSVPNMSQGRKQEKWAKLLGEDPKTRLPSDVALILVEDISHAGFFKAMALSHIKKHFDEHSRPFPVIDYNGTLTRDFGVPKNSTQILIYDKSGNLYEVEKNLDNVDLTLNRIHKAIQRLEREKRHTHP</sequence>
<feature type="chain" id="PRO_5046051860" evidence="1">
    <location>
        <begin position="25"/>
        <end position="200"/>
    </location>
</feature>
<evidence type="ECO:0000256" key="1">
    <source>
        <dbReference type="SAM" id="SignalP"/>
    </source>
</evidence>
<dbReference type="RefSeq" id="WP_206843934.1">
    <property type="nucleotide sequence ID" value="NZ_CP065956.1"/>
</dbReference>
<accession>A0ABX7PSV7</accession>
<keyword evidence="3" id="KW-1185">Reference proteome</keyword>
<dbReference type="EMBL" id="CP065956">
    <property type="protein sequence ID" value="QSR86012.1"/>
    <property type="molecule type" value="Genomic_DNA"/>
</dbReference>
<evidence type="ECO:0000313" key="3">
    <source>
        <dbReference type="Proteomes" id="UP000663088"/>
    </source>
</evidence>
<name>A0ABX7PSV7_9BACT</name>
<gene>
    <name evidence="2" type="ORF">EM20IM_05705</name>
</gene>
<dbReference type="Proteomes" id="UP000663088">
    <property type="component" value="Chromosome"/>
</dbReference>